<feature type="region of interest" description="Disordered" evidence="1">
    <location>
        <begin position="1"/>
        <end position="28"/>
    </location>
</feature>
<gene>
    <name evidence="2" type="ORF">BQ8794_70119</name>
</gene>
<feature type="compositionally biased region" description="Basic residues" evidence="1">
    <location>
        <begin position="1"/>
        <end position="17"/>
    </location>
</feature>
<protein>
    <submittedName>
        <fullName evidence="2">Uncharacterized protein</fullName>
    </submittedName>
</protein>
<keyword evidence="3" id="KW-1185">Reference proteome</keyword>
<dbReference type="Proteomes" id="UP000188388">
    <property type="component" value="Unassembled WGS sequence"/>
</dbReference>
<organism evidence="2 3">
    <name type="scientific">Mesorhizobium prunaredense</name>
    <dbReference type="NCBI Taxonomy" id="1631249"/>
    <lineage>
        <taxon>Bacteria</taxon>
        <taxon>Pseudomonadati</taxon>
        <taxon>Pseudomonadota</taxon>
        <taxon>Alphaproteobacteria</taxon>
        <taxon>Hyphomicrobiales</taxon>
        <taxon>Phyllobacteriaceae</taxon>
        <taxon>Mesorhizobium</taxon>
    </lineage>
</organism>
<dbReference type="EMBL" id="FTPD01000067">
    <property type="protein sequence ID" value="SIT59189.1"/>
    <property type="molecule type" value="Genomic_DNA"/>
</dbReference>
<evidence type="ECO:0000256" key="1">
    <source>
        <dbReference type="SAM" id="MobiDB-lite"/>
    </source>
</evidence>
<accession>A0A1R3VJX9</accession>
<sequence length="73" mass="8336">MAGMRSRRRCRTRRSHFASKEPINGDVPQTQSAWRARFEIFSLMKLYKLSRVNAHKRFARSPNVEKSGGGAVG</sequence>
<name>A0A1R3VJX9_9HYPH</name>
<evidence type="ECO:0000313" key="2">
    <source>
        <dbReference type="EMBL" id="SIT59189.1"/>
    </source>
</evidence>
<dbReference type="STRING" id="1631249.BQ8794_70119"/>
<proteinExistence type="predicted"/>
<dbReference type="AlphaFoldDB" id="A0A1R3VJX9"/>
<reference evidence="3" key="1">
    <citation type="submission" date="2017-01" db="EMBL/GenBank/DDBJ databases">
        <authorList>
            <person name="Brunel B."/>
        </authorList>
    </citation>
    <scope>NUCLEOTIDE SEQUENCE [LARGE SCALE GENOMIC DNA]</scope>
</reference>
<evidence type="ECO:0000313" key="3">
    <source>
        <dbReference type="Proteomes" id="UP000188388"/>
    </source>
</evidence>